<proteinExistence type="predicted"/>
<keyword evidence="2" id="KW-1185">Reference proteome</keyword>
<comment type="caution">
    <text evidence="1">The sequence shown here is derived from an EMBL/GenBank/DDBJ whole genome shotgun (WGS) entry which is preliminary data.</text>
</comment>
<dbReference type="EMBL" id="JADBGQ010000010">
    <property type="protein sequence ID" value="KAG5375514.1"/>
    <property type="molecule type" value="Genomic_DNA"/>
</dbReference>
<evidence type="ECO:0000313" key="2">
    <source>
        <dbReference type="Proteomes" id="UP000823674"/>
    </source>
</evidence>
<reference evidence="1 2" key="1">
    <citation type="submission" date="2021-03" db="EMBL/GenBank/DDBJ databases">
        <authorList>
            <person name="King G.J."/>
            <person name="Bancroft I."/>
            <person name="Baten A."/>
            <person name="Bloomfield J."/>
            <person name="Borpatragohain P."/>
            <person name="He Z."/>
            <person name="Irish N."/>
            <person name="Irwin J."/>
            <person name="Liu K."/>
            <person name="Mauleon R.P."/>
            <person name="Moore J."/>
            <person name="Morris R."/>
            <person name="Ostergaard L."/>
            <person name="Wang B."/>
            <person name="Wells R."/>
        </authorList>
    </citation>
    <scope>NUCLEOTIDE SEQUENCE [LARGE SCALE GENOMIC DNA]</scope>
    <source>
        <strain evidence="1">R-o-18</strain>
        <tissue evidence="1">Leaf</tissue>
    </source>
</reference>
<dbReference type="Proteomes" id="UP000823674">
    <property type="component" value="Chromosome A10"/>
</dbReference>
<gene>
    <name evidence="1" type="primary">A10g503040.1_BraROA</name>
    <name evidence="1" type="ORF">IGI04_040110</name>
</gene>
<accession>A0ABQ7KMR0</accession>
<name>A0ABQ7KMR0_BRACM</name>
<organism evidence="1 2">
    <name type="scientific">Brassica rapa subsp. trilocularis</name>
    <dbReference type="NCBI Taxonomy" id="1813537"/>
    <lineage>
        <taxon>Eukaryota</taxon>
        <taxon>Viridiplantae</taxon>
        <taxon>Streptophyta</taxon>
        <taxon>Embryophyta</taxon>
        <taxon>Tracheophyta</taxon>
        <taxon>Spermatophyta</taxon>
        <taxon>Magnoliopsida</taxon>
        <taxon>eudicotyledons</taxon>
        <taxon>Gunneridae</taxon>
        <taxon>Pentapetalae</taxon>
        <taxon>rosids</taxon>
        <taxon>malvids</taxon>
        <taxon>Brassicales</taxon>
        <taxon>Brassicaceae</taxon>
        <taxon>Brassiceae</taxon>
        <taxon>Brassica</taxon>
    </lineage>
</organism>
<protein>
    <submittedName>
        <fullName evidence="1">Uncharacterized protein</fullName>
    </submittedName>
</protein>
<evidence type="ECO:0000313" key="1">
    <source>
        <dbReference type="EMBL" id="KAG5375514.1"/>
    </source>
</evidence>
<sequence>MTAYGQKEKSVNRPRREYIRSPRREAWEGNFFTANLALRAISGISGKLGFSYFPYLNGNRQCKFRFPHRRSEEAWLALRWLEDGSGCSCYLYLSSWRIVLSKVVVMSPILDRIVRTGHGARRHTSQLRLNQETMETSLKELDDWIECESSSFSLGVPVWASVARSERLPDHAGGTSGTMGMGAFRFGPGLGQGPRGWFSMEETAKGAVDRLWSVLERFWAKRCKGTSGTISANPLGSGVDFGIRIPEGNFVQIVRKRETKRERTVGQGVTVWRLDLFRRRLGRERQDWRKRRRRRRHKETARLRLVVQTWTVVKERHREGSSHGKMCGYWIIVDKCEVSCGLVGLRNPGSGLIVVFDAACGGGMVALKSSVWGGGLWAVEEARRMSPLGRRSVLGTVDLPRRSSPSVNPSSIWSSLP</sequence>